<feature type="compositionally biased region" description="Polar residues" evidence="1">
    <location>
        <begin position="66"/>
        <end position="81"/>
    </location>
</feature>
<sequence>MPEVDDVENEHLNVLEIVVSHRVDEHIEDETLCYMLSFPSGFDETDAMFLQFVEDLDNLVGGSLSVGDNSGTSQPSMTLSPRKQGGYRQRIHQGRQGRPLTVFVLDFNYQAMNRFVEHQMLNTFKEFWGDCHRHFKKSNHGPTTLLDRSSLTIIAASRRRFYNDSTSSLSKEGSRLIMSSYFESNARTLVQLTQRVLSHSLRTRYARQGWVDDWATQKALVGDLSPRLAGWPVRVVSRPHVRSPR</sequence>
<evidence type="ECO:0000313" key="4">
    <source>
        <dbReference type="Proteomes" id="UP000321393"/>
    </source>
</evidence>
<dbReference type="OrthoDB" id="1901212at2759"/>
<reference evidence="4 5" key="1">
    <citation type="submission" date="2019-08" db="EMBL/GenBank/DDBJ databases">
        <title>Draft genome sequences of two oriental melons (Cucumis melo L. var makuwa).</title>
        <authorList>
            <person name="Kwon S.-Y."/>
        </authorList>
    </citation>
    <scope>NUCLEOTIDE SEQUENCE [LARGE SCALE GENOMIC DNA]</scope>
    <source>
        <strain evidence="5">cv. Chang Bougi</strain>
        <strain evidence="4">cv. SW 3</strain>
        <tissue evidence="2">Leaf</tissue>
    </source>
</reference>
<accession>A0A5A7T315</accession>
<dbReference type="EMBL" id="SSTD01000679">
    <property type="protein sequence ID" value="TYK30304.1"/>
    <property type="molecule type" value="Genomic_DNA"/>
</dbReference>
<evidence type="ECO:0000313" key="5">
    <source>
        <dbReference type="Proteomes" id="UP000321947"/>
    </source>
</evidence>
<dbReference type="Proteomes" id="UP000321947">
    <property type="component" value="Unassembled WGS sequence"/>
</dbReference>
<protein>
    <submittedName>
        <fullName evidence="2">Gamma-aminobutyrate transaminase POP2</fullName>
    </submittedName>
</protein>
<feature type="region of interest" description="Disordered" evidence="1">
    <location>
        <begin position="64"/>
        <end position="88"/>
    </location>
</feature>
<comment type="caution">
    <text evidence="2">The sequence shown here is derived from an EMBL/GenBank/DDBJ whole genome shotgun (WGS) entry which is preliminary data.</text>
</comment>
<dbReference type="EMBL" id="SSTE01019881">
    <property type="protein sequence ID" value="KAA0035855.1"/>
    <property type="molecule type" value="Genomic_DNA"/>
</dbReference>
<organism evidence="2 4">
    <name type="scientific">Cucumis melo var. makuwa</name>
    <name type="common">Oriental melon</name>
    <dbReference type="NCBI Taxonomy" id="1194695"/>
    <lineage>
        <taxon>Eukaryota</taxon>
        <taxon>Viridiplantae</taxon>
        <taxon>Streptophyta</taxon>
        <taxon>Embryophyta</taxon>
        <taxon>Tracheophyta</taxon>
        <taxon>Spermatophyta</taxon>
        <taxon>Magnoliopsida</taxon>
        <taxon>eudicotyledons</taxon>
        <taxon>Gunneridae</taxon>
        <taxon>Pentapetalae</taxon>
        <taxon>rosids</taxon>
        <taxon>fabids</taxon>
        <taxon>Cucurbitales</taxon>
        <taxon>Cucurbitaceae</taxon>
        <taxon>Benincaseae</taxon>
        <taxon>Cucumis</taxon>
    </lineage>
</organism>
<gene>
    <name evidence="3" type="ORF">E5676_scaffold344G00700</name>
    <name evidence="2" type="ORF">E6C27_scaffold56G00180</name>
</gene>
<evidence type="ECO:0000313" key="2">
    <source>
        <dbReference type="EMBL" id="KAA0035855.1"/>
    </source>
</evidence>
<evidence type="ECO:0000256" key="1">
    <source>
        <dbReference type="SAM" id="MobiDB-lite"/>
    </source>
</evidence>
<dbReference type="AlphaFoldDB" id="A0A5A7T315"/>
<evidence type="ECO:0000313" key="3">
    <source>
        <dbReference type="EMBL" id="TYK30304.1"/>
    </source>
</evidence>
<name>A0A5A7T315_CUCMM</name>
<proteinExistence type="predicted"/>
<dbReference type="Proteomes" id="UP000321393">
    <property type="component" value="Unassembled WGS sequence"/>
</dbReference>